<dbReference type="OrthoDB" id="682893at2759"/>
<dbReference type="EMBL" id="JAGGNH010000002">
    <property type="protein sequence ID" value="KAJ0982024.1"/>
    <property type="molecule type" value="Genomic_DNA"/>
</dbReference>
<gene>
    <name evidence="3" type="ORF">J5N97_010279</name>
</gene>
<dbReference type="PANTHER" id="PTHR31286">
    <property type="entry name" value="GLYCINE-RICH CELL WALL STRUCTURAL PROTEIN 1.8-LIKE"/>
    <property type="match status" value="1"/>
</dbReference>
<dbReference type="InterPro" id="IPR040256">
    <property type="entry name" value="At4g02000-like"/>
</dbReference>
<organism evidence="3 4">
    <name type="scientific">Dioscorea zingiberensis</name>
    <dbReference type="NCBI Taxonomy" id="325984"/>
    <lineage>
        <taxon>Eukaryota</taxon>
        <taxon>Viridiplantae</taxon>
        <taxon>Streptophyta</taxon>
        <taxon>Embryophyta</taxon>
        <taxon>Tracheophyta</taxon>
        <taxon>Spermatophyta</taxon>
        <taxon>Magnoliopsida</taxon>
        <taxon>Liliopsida</taxon>
        <taxon>Dioscoreales</taxon>
        <taxon>Dioscoreaceae</taxon>
        <taxon>Dioscorea</taxon>
    </lineage>
</organism>
<dbReference type="Proteomes" id="UP001085076">
    <property type="component" value="Miscellaneous, Linkage group lg02"/>
</dbReference>
<reference evidence="3" key="1">
    <citation type="submission" date="2021-03" db="EMBL/GenBank/DDBJ databases">
        <authorList>
            <person name="Li Z."/>
            <person name="Yang C."/>
        </authorList>
    </citation>
    <scope>NUCLEOTIDE SEQUENCE</scope>
    <source>
        <strain evidence="3">Dzin_1.0</strain>
        <tissue evidence="3">Leaf</tissue>
    </source>
</reference>
<proteinExistence type="predicted"/>
<keyword evidence="4" id="KW-1185">Reference proteome</keyword>
<dbReference type="Pfam" id="PF14111">
    <property type="entry name" value="DUF4283"/>
    <property type="match status" value="1"/>
</dbReference>
<evidence type="ECO:0000259" key="2">
    <source>
        <dbReference type="PROSITE" id="PS50158"/>
    </source>
</evidence>
<dbReference type="PROSITE" id="PS50158">
    <property type="entry name" value="ZF_CCHC"/>
    <property type="match status" value="1"/>
</dbReference>
<keyword evidence="1" id="KW-0862">Zinc</keyword>
<keyword evidence="1" id="KW-0863">Zinc-finger</keyword>
<accession>A0A9D5HMC5</accession>
<dbReference type="InterPro" id="IPR025836">
    <property type="entry name" value="Zn_knuckle_CX2CX4HX4C"/>
</dbReference>
<dbReference type="InterPro" id="IPR001878">
    <property type="entry name" value="Znf_CCHC"/>
</dbReference>
<evidence type="ECO:0000256" key="1">
    <source>
        <dbReference type="PROSITE-ProRule" id="PRU00047"/>
    </source>
</evidence>
<dbReference type="GO" id="GO:0003676">
    <property type="term" value="F:nucleic acid binding"/>
    <property type="evidence" value="ECO:0007669"/>
    <property type="project" value="InterPro"/>
</dbReference>
<reference evidence="3" key="2">
    <citation type="journal article" date="2022" name="Hortic Res">
        <title>The genome of Dioscorea zingiberensis sheds light on the biosynthesis, origin and evolution of the medicinally important diosgenin saponins.</title>
        <authorList>
            <person name="Li Y."/>
            <person name="Tan C."/>
            <person name="Li Z."/>
            <person name="Guo J."/>
            <person name="Li S."/>
            <person name="Chen X."/>
            <person name="Wang C."/>
            <person name="Dai X."/>
            <person name="Yang H."/>
            <person name="Song W."/>
            <person name="Hou L."/>
            <person name="Xu J."/>
            <person name="Tong Z."/>
            <person name="Xu A."/>
            <person name="Yuan X."/>
            <person name="Wang W."/>
            <person name="Yang Q."/>
            <person name="Chen L."/>
            <person name="Sun Z."/>
            <person name="Wang K."/>
            <person name="Pan B."/>
            <person name="Chen J."/>
            <person name="Bao Y."/>
            <person name="Liu F."/>
            <person name="Qi X."/>
            <person name="Gang D.R."/>
            <person name="Wen J."/>
            <person name="Li J."/>
        </authorList>
    </citation>
    <scope>NUCLEOTIDE SEQUENCE</scope>
    <source>
        <strain evidence="3">Dzin_1.0</strain>
    </source>
</reference>
<name>A0A9D5HMC5_9LILI</name>
<protein>
    <recommendedName>
        <fullName evidence="2">CCHC-type domain-containing protein</fullName>
    </recommendedName>
</protein>
<dbReference type="GO" id="GO:0008270">
    <property type="term" value="F:zinc ion binding"/>
    <property type="evidence" value="ECO:0007669"/>
    <property type="project" value="UniProtKB-KW"/>
</dbReference>
<evidence type="ECO:0000313" key="3">
    <source>
        <dbReference type="EMBL" id="KAJ0982024.1"/>
    </source>
</evidence>
<evidence type="ECO:0000313" key="4">
    <source>
        <dbReference type="Proteomes" id="UP001085076"/>
    </source>
</evidence>
<dbReference type="Pfam" id="PF14392">
    <property type="entry name" value="zf-CCHC_4"/>
    <property type="match status" value="1"/>
</dbReference>
<keyword evidence="1" id="KW-0479">Metal-binding</keyword>
<dbReference type="AlphaFoldDB" id="A0A9D5HMC5"/>
<sequence>MRFQNALYGKLFGKSPPFEIVKASLLGLWSTIGTIYISDMPNGYLLIRCETEDVKDHLLFGGPWTVHGITLQLAPWQPCFEPAFTRLTKAMVWVQLHNLPVDFWDGDSLETHTESIGRLIKIDECTASLSRTRFVRACFEIDLACPLKRGFWLEDGDRRIFVMVLYERIPTFCYSCGVVGHGASSCTSRRGHSSEQPPVVG</sequence>
<dbReference type="PANTHER" id="PTHR31286:SF180">
    <property type="entry name" value="OS10G0362600 PROTEIN"/>
    <property type="match status" value="1"/>
</dbReference>
<dbReference type="InterPro" id="IPR025558">
    <property type="entry name" value="DUF4283"/>
</dbReference>
<comment type="caution">
    <text evidence="3">The sequence shown here is derived from an EMBL/GenBank/DDBJ whole genome shotgun (WGS) entry which is preliminary data.</text>
</comment>
<feature type="domain" description="CCHC-type" evidence="2">
    <location>
        <begin position="173"/>
        <end position="188"/>
    </location>
</feature>